<dbReference type="GO" id="GO:0005886">
    <property type="term" value="C:plasma membrane"/>
    <property type="evidence" value="ECO:0007669"/>
    <property type="project" value="UniProtKB-SubCell"/>
</dbReference>
<dbReference type="PANTHER" id="PTHR30193:SF1">
    <property type="entry name" value="ABC TRANSPORTER PERMEASE PROTEIN YESP-RELATED"/>
    <property type="match status" value="1"/>
</dbReference>
<gene>
    <name evidence="9" type="ORF">E1I69_05395</name>
</gene>
<evidence type="ECO:0000256" key="6">
    <source>
        <dbReference type="ARBA" id="ARBA00023136"/>
    </source>
</evidence>
<proteinExistence type="inferred from homology"/>
<feature type="transmembrane region" description="Helical" evidence="7">
    <location>
        <begin position="218"/>
        <end position="242"/>
    </location>
</feature>
<dbReference type="CDD" id="cd06261">
    <property type="entry name" value="TM_PBP2"/>
    <property type="match status" value="1"/>
</dbReference>
<reference evidence="9 10" key="1">
    <citation type="journal article" date="2019" name="Indoor Air">
        <title>Impacts of indoor surface finishes on bacterial viability.</title>
        <authorList>
            <person name="Hu J."/>
            <person name="Maamar S.B."/>
            <person name="Glawe A.J."/>
            <person name="Gottel N."/>
            <person name="Gilbert J.A."/>
            <person name="Hartmann E.M."/>
        </authorList>
    </citation>
    <scope>NUCLEOTIDE SEQUENCE [LARGE SCALE GENOMIC DNA]</scope>
    <source>
        <strain evidence="9 10">AF060A6</strain>
    </source>
</reference>
<evidence type="ECO:0000256" key="7">
    <source>
        <dbReference type="RuleBase" id="RU363032"/>
    </source>
</evidence>
<keyword evidence="4 7" id="KW-0812">Transmembrane</keyword>
<keyword evidence="3" id="KW-1003">Cell membrane</keyword>
<dbReference type="Proteomes" id="UP000306477">
    <property type="component" value="Unassembled WGS sequence"/>
</dbReference>
<evidence type="ECO:0000259" key="8">
    <source>
        <dbReference type="PROSITE" id="PS50928"/>
    </source>
</evidence>
<evidence type="ECO:0000256" key="5">
    <source>
        <dbReference type="ARBA" id="ARBA00022989"/>
    </source>
</evidence>
<dbReference type="InterPro" id="IPR035906">
    <property type="entry name" value="MetI-like_sf"/>
</dbReference>
<dbReference type="InterPro" id="IPR051393">
    <property type="entry name" value="ABC_transporter_permease"/>
</dbReference>
<comment type="subcellular location">
    <subcellularLocation>
        <location evidence="1 7">Cell membrane</location>
        <topology evidence="1 7">Multi-pass membrane protein</topology>
    </subcellularLocation>
</comment>
<evidence type="ECO:0000256" key="1">
    <source>
        <dbReference type="ARBA" id="ARBA00004651"/>
    </source>
</evidence>
<feature type="transmembrane region" description="Helical" evidence="7">
    <location>
        <begin position="277"/>
        <end position="297"/>
    </location>
</feature>
<dbReference type="OrthoDB" id="9788108at2"/>
<accession>A0A4S3PXZ8</accession>
<evidence type="ECO:0000256" key="2">
    <source>
        <dbReference type="ARBA" id="ARBA00022448"/>
    </source>
</evidence>
<feature type="transmembrane region" description="Helical" evidence="7">
    <location>
        <begin position="31"/>
        <end position="58"/>
    </location>
</feature>
<keyword evidence="10" id="KW-1185">Reference proteome</keyword>
<feature type="domain" description="ABC transmembrane type-1" evidence="8">
    <location>
        <begin position="87"/>
        <end position="296"/>
    </location>
</feature>
<evidence type="ECO:0000256" key="3">
    <source>
        <dbReference type="ARBA" id="ARBA00022475"/>
    </source>
</evidence>
<dbReference type="EMBL" id="SLUB01000006">
    <property type="protein sequence ID" value="THE13942.1"/>
    <property type="molecule type" value="Genomic_DNA"/>
</dbReference>
<feature type="transmembrane region" description="Helical" evidence="7">
    <location>
        <begin position="124"/>
        <end position="144"/>
    </location>
</feature>
<name>A0A4S3PXZ8_9BACI</name>
<dbReference type="PROSITE" id="PS50928">
    <property type="entry name" value="ABC_TM1"/>
    <property type="match status" value="1"/>
</dbReference>
<dbReference type="Pfam" id="PF00528">
    <property type="entry name" value="BPD_transp_1"/>
    <property type="match status" value="1"/>
</dbReference>
<comment type="similarity">
    <text evidence="7">Belongs to the binding-protein-dependent transport system permease family.</text>
</comment>
<keyword evidence="5 7" id="KW-1133">Transmembrane helix</keyword>
<evidence type="ECO:0000256" key="4">
    <source>
        <dbReference type="ARBA" id="ARBA00022692"/>
    </source>
</evidence>
<feature type="transmembrane region" description="Helical" evidence="7">
    <location>
        <begin position="87"/>
        <end position="112"/>
    </location>
</feature>
<dbReference type="GO" id="GO:0055085">
    <property type="term" value="P:transmembrane transport"/>
    <property type="evidence" value="ECO:0007669"/>
    <property type="project" value="InterPro"/>
</dbReference>
<dbReference type="RefSeq" id="WP_136378582.1">
    <property type="nucleotide sequence ID" value="NZ_SLUB01000006.1"/>
</dbReference>
<organism evidence="9 10">
    <name type="scientific">Bacillus timonensis</name>
    <dbReference type="NCBI Taxonomy" id="1033734"/>
    <lineage>
        <taxon>Bacteria</taxon>
        <taxon>Bacillati</taxon>
        <taxon>Bacillota</taxon>
        <taxon>Bacilli</taxon>
        <taxon>Bacillales</taxon>
        <taxon>Bacillaceae</taxon>
        <taxon>Bacillus</taxon>
    </lineage>
</organism>
<sequence length="311" mass="35434">MEDLREMSESEKIDYIVRKQGKKKKKISKGYFYIAPWFIAYLLFGLVPMVLSFIMSFMDWPVIGNPTYIGLENFKKLLVDTSFHNSLWVTIRFAIVSVPLGMVASFTIAMIMSSKTKGLSVYRTLYYLPAVVSGVAIGIIWKWILDPNNGLVNNLLKVIGIEGPGWLTDPEWVLPSYLFMSLWGAGAGMLTYLVSINEVPNDLHEAAEIQGAGFFKRVFLVTIPYVKPILYYNLIMGIIGAFKKFNDAYILGGAGNEGQFIMLQIYDTAFKYFKMGYASAMSWVFLLIVLVITLLVFRFTDFWKYSQENEE</sequence>
<comment type="caution">
    <text evidence="9">The sequence shown here is derived from an EMBL/GenBank/DDBJ whole genome shotgun (WGS) entry which is preliminary data.</text>
</comment>
<protein>
    <submittedName>
        <fullName evidence="9">Sugar ABC transporter permease</fullName>
    </submittedName>
</protein>
<dbReference type="AlphaFoldDB" id="A0A4S3PXZ8"/>
<keyword evidence="2 7" id="KW-0813">Transport</keyword>
<dbReference type="Gene3D" id="1.10.3720.10">
    <property type="entry name" value="MetI-like"/>
    <property type="match status" value="1"/>
</dbReference>
<dbReference type="InterPro" id="IPR000515">
    <property type="entry name" value="MetI-like"/>
</dbReference>
<feature type="transmembrane region" description="Helical" evidence="7">
    <location>
        <begin position="177"/>
        <end position="197"/>
    </location>
</feature>
<keyword evidence="6 7" id="KW-0472">Membrane</keyword>
<evidence type="ECO:0000313" key="10">
    <source>
        <dbReference type="Proteomes" id="UP000306477"/>
    </source>
</evidence>
<dbReference type="PANTHER" id="PTHR30193">
    <property type="entry name" value="ABC TRANSPORTER PERMEASE PROTEIN"/>
    <property type="match status" value="1"/>
</dbReference>
<dbReference type="SUPFAM" id="SSF161098">
    <property type="entry name" value="MetI-like"/>
    <property type="match status" value="1"/>
</dbReference>
<evidence type="ECO:0000313" key="9">
    <source>
        <dbReference type="EMBL" id="THE13942.1"/>
    </source>
</evidence>